<evidence type="ECO:0000259" key="5">
    <source>
        <dbReference type="PROSITE" id="PS50977"/>
    </source>
</evidence>
<sequence length="199" mass="21282">MSTSPRKTAYHHGDLRRALVDAGRELVRDQGVAGLTLRAAAARAGVSAAAPYRHFPDKESLLAAVMAEGFRELAATMSEAEGARPLDRMHVIGQRYLAFADAEPALYRLMFGGTVPDRAAHPVLEAAESEAYAIMRTVIAEAIRAGDVHADSIDAVLLTMRCVMQGLAALIVDGQIPRERIPSAARAVMGVVDQGLLPR</sequence>
<dbReference type="Proteomes" id="UP001501442">
    <property type="component" value="Unassembled WGS sequence"/>
</dbReference>
<dbReference type="PANTHER" id="PTHR30055">
    <property type="entry name" value="HTH-TYPE TRANSCRIPTIONAL REGULATOR RUTR"/>
    <property type="match status" value="1"/>
</dbReference>
<dbReference type="PANTHER" id="PTHR30055:SF220">
    <property type="entry name" value="TETR-FAMILY REGULATORY PROTEIN"/>
    <property type="match status" value="1"/>
</dbReference>
<evidence type="ECO:0000313" key="7">
    <source>
        <dbReference type="Proteomes" id="UP001501442"/>
    </source>
</evidence>
<evidence type="ECO:0000256" key="4">
    <source>
        <dbReference type="PROSITE-ProRule" id="PRU00335"/>
    </source>
</evidence>
<reference evidence="7" key="1">
    <citation type="journal article" date="2019" name="Int. J. Syst. Evol. Microbiol.">
        <title>The Global Catalogue of Microorganisms (GCM) 10K type strain sequencing project: providing services to taxonomists for standard genome sequencing and annotation.</title>
        <authorList>
            <consortium name="The Broad Institute Genomics Platform"/>
            <consortium name="The Broad Institute Genome Sequencing Center for Infectious Disease"/>
            <person name="Wu L."/>
            <person name="Ma J."/>
        </authorList>
    </citation>
    <scope>NUCLEOTIDE SEQUENCE [LARGE SCALE GENOMIC DNA]</scope>
    <source>
        <strain evidence="7">JCM 17939</strain>
    </source>
</reference>
<dbReference type="SUPFAM" id="SSF46689">
    <property type="entry name" value="Homeodomain-like"/>
    <property type="match status" value="1"/>
</dbReference>
<dbReference type="InterPro" id="IPR001647">
    <property type="entry name" value="HTH_TetR"/>
</dbReference>
<keyword evidence="1" id="KW-0805">Transcription regulation</keyword>
<keyword evidence="7" id="KW-1185">Reference proteome</keyword>
<dbReference type="Pfam" id="PF00440">
    <property type="entry name" value="TetR_N"/>
    <property type="match status" value="1"/>
</dbReference>
<comment type="caution">
    <text evidence="6">The sequence shown here is derived from an EMBL/GenBank/DDBJ whole genome shotgun (WGS) entry which is preliminary data.</text>
</comment>
<dbReference type="Pfam" id="PF13305">
    <property type="entry name" value="TetR_C_33"/>
    <property type="match status" value="1"/>
</dbReference>
<evidence type="ECO:0000256" key="2">
    <source>
        <dbReference type="ARBA" id="ARBA00023125"/>
    </source>
</evidence>
<gene>
    <name evidence="6" type="ORF">GCM10023196_085220</name>
</gene>
<dbReference type="PROSITE" id="PS50977">
    <property type="entry name" value="HTH_TETR_2"/>
    <property type="match status" value="1"/>
</dbReference>
<dbReference type="EMBL" id="BAABHK010000017">
    <property type="protein sequence ID" value="GAA4636246.1"/>
    <property type="molecule type" value="Genomic_DNA"/>
</dbReference>
<dbReference type="Gene3D" id="1.10.357.10">
    <property type="entry name" value="Tetracycline Repressor, domain 2"/>
    <property type="match status" value="1"/>
</dbReference>
<evidence type="ECO:0000313" key="6">
    <source>
        <dbReference type="EMBL" id="GAA4636246.1"/>
    </source>
</evidence>
<keyword evidence="2 4" id="KW-0238">DNA-binding</keyword>
<dbReference type="InterPro" id="IPR050109">
    <property type="entry name" value="HTH-type_TetR-like_transc_reg"/>
</dbReference>
<evidence type="ECO:0000256" key="1">
    <source>
        <dbReference type="ARBA" id="ARBA00023015"/>
    </source>
</evidence>
<dbReference type="PRINTS" id="PR00455">
    <property type="entry name" value="HTHTETR"/>
</dbReference>
<dbReference type="SUPFAM" id="SSF48498">
    <property type="entry name" value="Tetracyclin repressor-like, C-terminal domain"/>
    <property type="match status" value="1"/>
</dbReference>
<accession>A0ABP8UP92</accession>
<keyword evidence="3" id="KW-0804">Transcription</keyword>
<protein>
    <submittedName>
        <fullName evidence="6">TetR/AcrR family transcriptional regulator</fullName>
    </submittedName>
</protein>
<name>A0ABP8UP92_9ACTN</name>
<feature type="DNA-binding region" description="H-T-H motif" evidence="4">
    <location>
        <begin position="36"/>
        <end position="55"/>
    </location>
</feature>
<dbReference type="InterPro" id="IPR036271">
    <property type="entry name" value="Tet_transcr_reg_TetR-rel_C_sf"/>
</dbReference>
<evidence type="ECO:0000256" key="3">
    <source>
        <dbReference type="ARBA" id="ARBA00023163"/>
    </source>
</evidence>
<dbReference type="InterPro" id="IPR025996">
    <property type="entry name" value="MT1864/Rv1816-like_C"/>
</dbReference>
<dbReference type="RefSeq" id="WP_345439232.1">
    <property type="nucleotide sequence ID" value="NZ_BAABHK010000017.1"/>
</dbReference>
<proteinExistence type="predicted"/>
<feature type="domain" description="HTH tetR-type" evidence="5">
    <location>
        <begin position="13"/>
        <end position="73"/>
    </location>
</feature>
<organism evidence="6 7">
    <name type="scientific">Actinoallomurus vinaceus</name>
    <dbReference type="NCBI Taxonomy" id="1080074"/>
    <lineage>
        <taxon>Bacteria</taxon>
        <taxon>Bacillati</taxon>
        <taxon>Actinomycetota</taxon>
        <taxon>Actinomycetes</taxon>
        <taxon>Streptosporangiales</taxon>
        <taxon>Thermomonosporaceae</taxon>
        <taxon>Actinoallomurus</taxon>
    </lineage>
</organism>
<dbReference type="InterPro" id="IPR009057">
    <property type="entry name" value="Homeodomain-like_sf"/>
</dbReference>